<dbReference type="PIRSF" id="PIRSF015753">
    <property type="entry name" value="GST"/>
    <property type="match status" value="1"/>
</dbReference>
<dbReference type="PANTHER" id="PTHR32419">
    <property type="entry name" value="GLUTATHIONYL-HYDROQUINONE REDUCTASE"/>
    <property type="match status" value="1"/>
</dbReference>
<dbReference type="CDD" id="cd03190">
    <property type="entry name" value="GST_C_Omega_like"/>
    <property type="match status" value="1"/>
</dbReference>
<dbReference type="Pfam" id="PF13409">
    <property type="entry name" value="GST_N_2"/>
    <property type="match status" value="1"/>
</dbReference>
<dbReference type="SFLD" id="SFLDG01206">
    <property type="entry name" value="Xi.1"/>
    <property type="match status" value="1"/>
</dbReference>
<sequence length="373" mass="43329">MTFVHGMWSIPLKKNCVRLVIGKRCLKRTHSLNIFMDSKQQHKAALDDVNQKGHFVRRESQFRNWISREKIADFAAEPCRYHLYVSLACPWAHRTLIVRKLKGLEPVIGCTVVHYHMDSMGWRFIEPGEKVPFCTPDEINGAKRLRDIYFQVDPGYDGRFTVPLLWDKKRKTIVNNESAEIIRMLNSEFNEFAENPALDLYPAELTSKIDAINGVIYEVGCFSLDEKSTEELQNVNNGVYKAGFARTQEAYEEAVTTLFHELEHLEQILSKSRYLCGNQVTEADIRLFTTLIRFDAVYQYHFKCNLRPLYSFPNLHGFTLDMYQLPGVKETVSFEHIKKHYYMSHPTINPFGIVPMGPKLDFSVSHNRDTQFS</sequence>
<feature type="active site" description="Proton donor/acceptor" evidence="1">
    <location>
        <position position="240"/>
    </location>
</feature>
<evidence type="ECO:0000256" key="3">
    <source>
        <dbReference type="PIRSR" id="PIRSR015753-3"/>
    </source>
</evidence>
<keyword evidence="5" id="KW-0808">Transferase</keyword>
<dbReference type="PROSITE" id="PS50405">
    <property type="entry name" value="GST_CTER"/>
    <property type="match status" value="1"/>
</dbReference>
<dbReference type="SFLD" id="SFLDG01148">
    <property type="entry name" value="Xi_(cytGST)"/>
    <property type="match status" value="1"/>
</dbReference>
<proteinExistence type="predicted"/>
<keyword evidence="6" id="KW-1185">Reference proteome</keyword>
<feature type="active site" description="Nucleophile" evidence="1">
    <location>
        <position position="89"/>
    </location>
</feature>
<dbReference type="Gene3D" id="3.40.30.10">
    <property type="entry name" value="Glutaredoxin"/>
    <property type="match status" value="1"/>
</dbReference>
<dbReference type="InterPro" id="IPR036249">
    <property type="entry name" value="Thioredoxin-like_sf"/>
</dbReference>
<dbReference type="InterPro" id="IPR036282">
    <property type="entry name" value="Glutathione-S-Trfase_C_sf"/>
</dbReference>
<feature type="binding site" evidence="2">
    <location>
        <begin position="177"/>
        <end position="178"/>
    </location>
    <ligand>
        <name>glutathione</name>
        <dbReference type="ChEBI" id="CHEBI:57925"/>
    </ligand>
</feature>
<dbReference type="AlphaFoldDB" id="M2W3H6"/>
<accession>M2W3H6</accession>
<reference evidence="6" key="1">
    <citation type="journal article" date="2013" name="Science">
        <title>Gene transfer from bacteria and archaea facilitated evolution of an extremophilic eukaryote.</title>
        <authorList>
            <person name="Schonknecht G."/>
            <person name="Chen W.H."/>
            <person name="Ternes C.M."/>
            <person name="Barbier G.G."/>
            <person name="Shrestha R.P."/>
            <person name="Stanke M."/>
            <person name="Brautigam A."/>
            <person name="Baker B.J."/>
            <person name="Banfield J.F."/>
            <person name="Garavito R.M."/>
            <person name="Carr K."/>
            <person name="Wilkerson C."/>
            <person name="Rensing S.A."/>
            <person name="Gagneul D."/>
            <person name="Dickenson N.E."/>
            <person name="Oesterhelt C."/>
            <person name="Lercher M.J."/>
            <person name="Weber A.P."/>
        </authorList>
    </citation>
    <scope>NUCLEOTIDE SEQUENCE [LARGE SCALE GENOMIC DNA]</scope>
    <source>
        <strain evidence="6">074W</strain>
    </source>
</reference>
<name>M2W3H6_GALSU</name>
<dbReference type="GO" id="GO:0005737">
    <property type="term" value="C:cytoplasm"/>
    <property type="evidence" value="ECO:0007669"/>
    <property type="project" value="TreeGrafter"/>
</dbReference>
<dbReference type="SUPFAM" id="SSF52833">
    <property type="entry name" value="Thioredoxin-like"/>
    <property type="match status" value="1"/>
</dbReference>
<dbReference type="OrthoDB" id="2309723at2759"/>
<dbReference type="OMA" id="PWANRAI"/>
<protein>
    <submittedName>
        <fullName evidence="5">Putative glutathione S-transferase isoform 2</fullName>
    </submittedName>
</protein>
<evidence type="ECO:0000313" key="6">
    <source>
        <dbReference type="Proteomes" id="UP000030680"/>
    </source>
</evidence>
<feature type="binding site" evidence="2">
    <location>
        <begin position="159"/>
        <end position="162"/>
    </location>
    <ligand>
        <name>glutathione</name>
        <dbReference type="ChEBI" id="CHEBI:57925"/>
    </ligand>
</feature>
<evidence type="ECO:0000259" key="4">
    <source>
        <dbReference type="PROSITE" id="PS50405"/>
    </source>
</evidence>
<feature type="binding site" evidence="2">
    <location>
        <position position="122"/>
    </location>
    <ligand>
        <name>glutathione</name>
        <dbReference type="ChEBI" id="CHEBI:57925"/>
    </ligand>
</feature>
<dbReference type="InterPro" id="IPR010987">
    <property type="entry name" value="Glutathione-S-Trfase_C-like"/>
</dbReference>
<dbReference type="STRING" id="130081.M2W3H6"/>
<evidence type="ECO:0000256" key="1">
    <source>
        <dbReference type="PIRSR" id="PIRSR015753-1"/>
    </source>
</evidence>
<feature type="site" description="Lowers pKa of active site Cys" evidence="3">
    <location>
        <position position="341"/>
    </location>
</feature>
<feature type="domain" description="GST C-terminal" evidence="4">
    <location>
        <begin position="202"/>
        <end position="341"/>
    </location>
</feature>
<dbReference type="InterPro" id="IPR016639">
    <property type="entry name" value="GST_Omega/GSH"/>
</dbReference>
<dbReference type="eggNOG" id="KOG2903">
    <property type="taxonomic scope" value="Eukaryota"/>
</dbReference>
<evidence type="ECO:0000313" key="5">
    <source>
        <dbReference type="EMBL" id="EME30261.1"/>
    </source>
</evidence>
<dbReference type="InterPro" id="IPR004045">
    <property type="entry name" value="Glutathione_S-Trfase_N"/>
</dbReference>
<organism evidence="5 6">
    <name type="scientific">Galdieria sulphuraria</name>
    <name type="common">Red alga</name>
    <dbReference type="NCBI Taxonomy" id="130081"/>
    <lineage>
        <taxon>Eukaryota</taxon>
        <taxon>Rhodophyta</taxon>
        <taxon>Bangiophyceae</taxon>
        <taxon>Galdieriales</taxon>
        <taxon>Galdieriaceae</taxon>
        <taxon>Galdieria</taxon>
    </lineage>
</organism>
<dbReference type="Gene3D" id="1.20.1050.10">
    <property type="match status" value="1"/>
</dbReference>
<dbReference type="GO" id="GO:0004364">
    <property type="term" value="F:glutathione transferase activity"/>
    <property type="evidence" value="ECO:0007669"/>
    <property type="project" value="InterPro"/>
</dbReference>
<evidence type="ECO:0000256" key="2">
    <source>
        <dbReference type="PIRSR" id="PIRSR015753-2"/>
    </source>
</evidence>
<feature type="site" description="Lowers pKa of active site Cys" evidence="3">
    <location>
        <position position="298"/>
    </location>
</feature>
<dbReference type="Gramene" id="EME30261">
    <property type="protein sequence ID" value="EME30261"/>
    <property type="gene ID" value="Gasu_24120"/>
</dbReference>
<dbReference type="EMBL" id="KB454501">
    <property type="protein sequence ID" value="EME30261.1"/>
    <property type="molecule type" value="Genomic_DNA"/>
</dbReference>
<dbReference type="PANTHER" id="PTHR32419:SF6">
    <property type="entry name" value="GLUTATHIONE S-TRANSFERASE OMEGA-LIKE 1-RELATED"/>
    <property type="match status" value="1"/>
</dbReference>
<dbReference type="GeneID" id="17089002"/>
<dbReference type="InterPro" id="IPR047047">
    <property type="entry name" value="GST_Omega-like_C"/>
</dbReference>
<dbReference type="SFLD" id="SFLDS00019">
    <property type="entry name" value="Glutathione_Transferase_(cytos"/>
    <property type="match status" value="1"/>
</dbReference>
<gene>
    <name evidence="5" type="ORF">Gasu_24120</name>
</gene>
<dbReference type="Pfam" id="PF13410">
    <property type="entry name" value="GST_C_2"/>
    <property type="match status" value="1"/>
</dbReference>
<dbReference type="InterPro" id="IPR040079">
    <property type="entry name" value="Glutathione_S-Trfase"/>
</dbReference>
<dbReference type="FunFam" id="3.40.30.10:FF:000162">
    <property type="entry name" value="Glutathione S-transferase Gst3"/>
    <property type="match status" value="1"/>
</dbReference>
<dbReference type="SUPFAM" id="SSF47616">
    <property type="entry name" value="GST C-terminal domain-like"/>
    <property type="match status" value="1"/>
</dbReference>
<dbReference type="Proteomes" id="UP000030680">
    <property type="component" value="Unassembled WGS sequence"/>
</dbReference>
<dbReference type="RefSeq" id="XP_005706781.1">
    <property type="nucleotide sequence ID" value="XM_005706724.1"/>
</dbReference>